<evidence type="ECO:0000313" key="2">
    <source>
        <dbReference type="EMBL" id="AVK04468.1"/>
    </source>
</evidence>
<dbReference type="AlphaFoldDB" id="A0A2R3IRD2"/>
<proteinExistence type="predicted"/>
<evidence type="ECO:0000313" key="3">
    <source>
        <dbReference type="Proteomes" id="UP000238390"/>
    </source>
</evidence>
<dbReference type="Proteomes" id="UP000238390">
    <property type="component" value="Chromosome"/>
</dbReference>
<dbReference type="EMBL" id="CP027169">
    <property type="protein sequence ID" value="AVK04468.1"/>
    <property type="molecule type" value="Genomic_DNA"/>
</dbReference>
<reference evidence="2 3" key="1">
    <citation type="submission" date="2018-02" db="EMBL/GenBank/DDBJ databases">
        <title>FDA/CDC Antimicrobial Resistant Isolate Bank Genome Sequencing.</title>
        <authorList>
            <person name="Benahmed F.H."/>
            <person name="Lutgring J.D."/>
            <person name="Yoo B."/>
            <person name="Machado M."/>
            <person name="Brown A."/>
            <person name="McAllister G."/>
            <person name="Perry A."/>
            <person name="Halpin A.L."/>
            <person name="Vavikolanu K."/>
            <person name="Ott S."/>
            <person name="Zhao X."/>
            <person name="Tallon L.J."/>
            <person name="Sadzewicz L."/>
            <person name="Aluvathingal J."/>
            <person name="Nadendla S."/>
            <person name="Voskania-kordi A."/>
            <person name="Simonyan V."/>
            <person name="Patel J."/>
            <person name="Shawar R.M."/>
        </authorList>
    </citation>
    <scope>NUCLEOTIDE SEQUENCE [LARGE SCALE GENOMIC DNA]</scope>
    <source>
        <strain evidence="2 3">AR_0356</strain>
    </source>
</reference>
<sequence>MRAALSSARHLGRVRRRNTSEPPRQRRSRGIPLKKPPAPLCSPPNSQVRITWHAACILTT</sequence>
<protein>
    <submittedName>
        <fullName evidence="2">Uncharacterized protein</fullName>
    </submittedName>
</protein>
<organism evidence="2 3">
    <name type="scientific">Pseudomonas paraeruginosa</name>
    <dbReference type="NCBI Taxonomy" id="2994495"/>
    <lineage>
        <taxon>Bacteria</taxon>
        <taxon>Pseudomonadati</taxon>
        <taxon>Pseudomonadota</taxon>
        <taxon>Gammaproteobacteria</taxon>
        <taxon>Pseudomonadales</taxon>
        <taxon>Pseudomonadaceae</taxon>
        <taxon>Pseudomonas</taxon>
    </lineage>
</organism>
<feature type="region of interest" description="Disordered" evidence="1">
    <location>
        <begin position="1"/>
        <end position="45"/>
    </location>
</feature>
<name>A0A2R3IRD2_9PSED</name>
<gene>
    <name evidence="2" type="ORF">CSB93_0581</name>
</gene>
<accession>A0A2R3IRD2</accession>
<evidence type="ECO:0000256" key="1">
    <source>
        <dbReference type="SAM" id="MobiDB-lite"/>
    </source>
</evidence>
<keyword evidence="3" id="KW-1185">Reference proteome</keyword>